<evidence type="ECO:0000259" key="1">
    <source>
        <dbReference type="Pfam" id="PF14491"/>
    </source>
</evidence>
<evidence type="ECO:0000313" key="2">
    <source>
        <dbReference type="EMBL" id="MBC5580707.1"/>
    </source>
</evidence>
<dbReference type="Proteomes" id="UP000659630">
    <property type="component" value="Unassembled WGS sequence"/>
</dbReference>
<reference evidence="2" key="1">
    <citation type="submission" date="2020-08" db="EMBL/GenBank/DDBJ databases">
        <title>Genome public.</title>
        <authorList>
            <person name="Liu C."/>
            <person name="Sun Q."/>
        </authorList>
    </citation>
    <scope>NUCLEOTIDE SEQUENCE</scope>
    <source>
        <strain evidence="2">BX8</strain>
    </source>
</reference>
<name>A0A923I848_9FIRM</name>
<keyword evidence="3" id="KW-1185">Reference proteome</keyword>
<proteinExistence type="predicted"/>
<dbReference type="EMBL" id="JACONZ010000001">
    <property type="protein sequence ID" value="MBC5580707.1"/>
    <property type="molecule type" value="Genomic_DNA"/>
</dbReference>
<dbReference type="InterPro" id="IPR029492">
    <property type="entry name" value="DUF4435"/>
</dbReference>
<dbReference type="RefSeq" id="WP_186887042.1">
    <property type="nucleotide sequence ID" value="NZ_JACONZ010000001.1"/>
</dbReference>
<dbReference type="Pfam" id="PF14491">
    <property type="entry name" value="DUF4435"/>
    <property type="match status" value="1"/>
</dbReference>
<feature type="domain" description="DUF4435" evidence="1">
    <location>
        <begin position="33"/>
        <end position="264"/>
    </location>
</feature>
<evidence type="ECO:0000313" key="3">
    <source>
        <dbReference type="Proteomes" id="UP000659630"/>
    </source>
</evidence>
<sequence length="315" mass="36810">MITKESLQKAKESVNEAVLKIKQSYSASPTSKRVFFVVEGKDDIPYYATKADDYIPEGWKLTIVPAQNRKKAVEAYRHLDWACYKKSRILFFIDRDLSDYTEEDTPTDFNIYVTEKYAIENELCTEQTYIKALRYYCGLNDIDDNDEETLLTFFRQCWDDFSKMAEPIMAQILYWKTNSIKSNYANFKMQNIFEIVGNQLQPRYGDVDSLLRELFRESQVPYVQVDIALYIDLLNSKHTPDEYIRGKYILTFFSKILNYSIRNSETIIPSRKTAKDSLGLGYENVIVKLCGIMRPPVSLSAFFYQMQDNLRADIA</sequence>
<accession>A0A923I848</accession>
<dbReference type="AlphaFoldDB" id="A0A923I848"/>
<comment type="caution">
    <text evidence="2">The sequence shown here is derived from an EMBL/GenBank/DDBJ whole genome shotgun (WGS) entry which is preliminary data.</text>
</comment>
<protein>
    <submittedName>
        <fullName evidence="2">DUF4435 domain-containing protein</fullName>
    </submittedName>
</protein>
<gene>
    <name evidence="2" type="ORF">H8S23_04245</name>
</gene>
<organism evidence="2 3">
    <name type="scientific">Anaerofilum hominis</name>
    <dbReference type="NCBI Taxonomy" id="2763016"/>
    <lineage>
        <taxon>Bacteria</taxon>
        <taxon>Bacillati</taxon>
        <taxon>Bacillota</taxon>
        <taxon>Clostridia</taxon>
        <taxon>Eubacteriales</taxon>
        <taxon>Oscillospiraceae</taxon>
        <taxon>Anaerofilum</taxon>
    </lineage>
</organism>